<feature type="domain" description="Ribosomal RNA large subunit methyltransferase K/L-like methyltransferase" evidence="4">
    <location>
        <begin position="186"/>
        <end position="335"/>
    </location>
</feature>
<evidence type="ECO:0000313" key="7">
    <source>
        <dbReference type="Proteomes" id="UP000220922"/>
    </source>
</evidence>
<dbReference type="Pfam" id="PF01170">
    <property type="entry name" value="UPF0020"/>
    <property type="match status" value="1"/>
</dbReference>
<dbReference type="Pfam" id="PF02926">
    <property type="entry name" value="THUMP"/>
    <property type="match status" value="1"/>
</dbReference>
<proteinExistence type="predicted"/>
<dbReference type="OrthoDB" id="9809404at2"/>
<keyword evidence="3" id="KW-0819">tRNA processing</keyword>
<dbReference type="EMBL" id="LYXE01000012">
    <property type="protein sequence ID" value="PDW01171.1"/>
    <property type="molecule type" value="Genomic_DNA"/>
</dbReference>
<dbReference type="InterPro" id="IPR004114">
    <property type="entry name" value="THUMP_dom"/>
</dbReference>
<evidence type="ECO:0000259" key="5">
    <source>
        <dbReference type="Pfam" id="PF02926"/>
    </source>
</evidence>
<protein>
    <submittedName>
        <fullName evidence="6">RNA methyltransferase</fullName>
    </submittedName>
</protein>
<reference evidence="6 7" key="1">
    <citation type="submission" date="2016-05" db="EMBL/GenBank/DDBJ databases">
        <authorList>
            <person name="Lavstsen T."/>
            <person name="Jespersen J.S."/>
        </authorList>
    </citation>
    <scope>NUCLEOTIDE SEQUENCE [LARGE SCALE GENOMIC DNA]</scope>
    <source>
        <strain evidence="6 7">B7-9</strain>
    </source>
</reference>
<organism evidence="6 7">
    <name type="scientific">Candidatus Chloroploca asiatica</name>
    <dbReference type="NCBI Taxonomy" id="1506545"/>
    <lineage>
        <taxon>Bacteria</taxon>
        <taxon>Bacillati</taxon>
        <taxon>Chloroflexota</taxon>
        <taxon>Chloroflexia</taxon>
        <taxon>Chloroflexales</taxon>
        <taxon>Chloroflexineae</taxon>
        <taxon>Oscillochloridaceae</taxon>
        <taxon>Candidatus Chloroploca</taxon>
    </lineage>
</organism>
<evidence type="ECO:0000256" key="3">
    <source>
        <dbReference type="ARBA" id="ARBA00022694"/>
    </source>
</evidence>
<dbReference type="GO" id="GO:0016423">
    <property type="term" value="F:tRNA (guanine) methyltransferase activity"/>
    <property type="evidence" value="ECO:0007669"/>
    <property type="project" value="TreeGrafter"/>
</dbReference>
<keyword evidence="7" id="KW-1185">Reference proteome</keyword>
<dbReference type="InterPro" id="IPR029063">
    <property type="entry name" value="SAM-dependent_MTases_sf"/>
</dbReference>
<dbReference type="PANTHER" id="PTHR14911:SF13">
    <property type="entry name" value="TRNA (GUANINE(6)-N2)-METHYLTRANSFERASE THUMP3"/>
    <property type="match status" value="1"/>
</dbReference>
<comment type="caution">
    <text evidence="6">The sequence shown here is derived from an EMBL/GenBank/DDBJ whole genome shotgun (WGS) entry which is preliminary data.</text>
</comment>
<comment type="subcellular location">
    <subcellularLocation>
        <location evidence="1">Cytoplasm</location>
    </subcellularLocation>
</comment>
<keyword evidence="2 6" id="KW-0489">Methyltransferase</keyword>
<feature type="domain" description="THUMP" evidence="5">
    <location>
        <begin position="111"/>
        <end position="167"/>
    </location>
</feature>
<dbReference type="GO" id="GO:0030488">
    <property type="term" value="P:tRNA methylation"/>
    <property type="evidence" value="ECO:0007669"/>
    <property type="project" value="TreeGrafter"/>
</dbReference>
<evidence type="ECO:0000256" key="2">
    <source>
        <dbReference type="ARBA" id="ARBA00022603"/>
    </source>
</evidence>
<dbReference type="AlphaFoldDB" id="A0A2H3KRG3"/>
<evidence type="ECO:0000259" key="4">
    <source>
        <dbReference type="Pfam" id="PF01170"/>
    </source>
</evidence>
<dbReference type="Gene3D" id="3.40.50.150">
    <property type="entry name" value="Vaccinia Virus protein VP39"/>
    <property type="match status" value="1"/>
</dbReference>
<dbReference type="PANTHER" id="PTHR14911">
    <property type="entry name" value="THUMP DOMAIN-CONTAINING"/>
    <property type="match status" value="1"/>
</dbReference>
<dbReference type="CDD" id="cd11715">
    <property type="entry name" value="THUMP_AdoMetMT"/>
    <property type="match status" value="1"/>
</dbReference>
<sequence>MLYALQTLPGLGELAWLEAQRRLGGDDGQPPKLVGMRAVPGRNDLVLFDHRGGPRPLLTLRTSEDAFVVAARGFKVAPDARGLRQIHAAVYHSDTAEAAVKLWRRASGFRPQGVSFRVIARTVGTQKFMRRDVGRAVADAVKDGWPGRWTLVEDDADLEIWATLVEHELFCTLRLSDASMRQRSKTYHLPASLRPALAAAMVGLTDPEVDDVFLDPMAGAGTILVERAAAGKFAEIHGGDISGEALRAMQENLHGVRGEIYVSRWDARKLPLDDASVDKVAVNLPFGKQVSEEAKLPGLYREVLAELVRVVRPGGRVVVLTGDYRLLETARNSAARRLRPGPRHRVIVLGHAATICEFTRGD</sequence>
<dbReference type="SUPFAM" id="SSF53335">
    <property type="entry name" value="S-adenosyl-L-methionine-dependent methyltransferases"/>
    <property type="match status" value="1"/>
</dbReference>
<dbReference type="InterPro" id="IPR000241">
    <property type="entry name" value="RlmKL-like_Mtase"/>
</dbReference>
<keyword evidence="6" id="KW-0808">Transferase</keyword>
<gene>
    <name evidence="6" type="ORF">A9Q02_21190</name>
</gene>
<evidence type="ECO:0000256" key="1">
    <source>
        <dbReference type="ARBA" id="ARBA00004496"/>
    </source>
</evidence>
<evidence type="ECO:0000313" key="6">
    <source>
        <dbReference type="EMBL" id="PDW01171.1"/>
    </source>
</evidence>
<accession>A0A2H3KRG3</accession>
<dbReference type="RefSeq" id="WP_097650473.1">
    <property type="nucleotide sequence ID" value="NZ_LYXE01000012.1"/>
</dbReference>
<name>A0A2H3KRG3_9CHLR</name>
<dbReference type="Proteomes" id="UP000220922">
    <property type="component" value="Unassembled WGS sequence"/>
</dbReference>